<dbReference type="PANTHER" id="PTHR40076">
    <property type="entry name" value="MEMBRANE PROTEIN-RELATED"/>
    <property type="match status" value="1"/>
</dbReference>
<evidence type="ECO:0000313" key="3">
    <source>
        <dbReference type="Proteomes" id="UP000245412"/>
    </source>
</evidence>
<accession>A0AB73T673</accession>
<dbReference type="AlphaFoldDB" id="A0AB73T673"/>
<proteinExistence type="predicted"/>
<dbReference type="PANTHER" id="PTHR40076:SF1">
    <property type="entry name" value="MEMBRANE PROTEIN"/>
    <property type="match status" value="1"/>
</dbReference>
<dbReference type="InterPro" id="IPR010380">
    <property type="entry name" value="DUF975"/>
</dbReference>
<feature type="transmembrane region" description="Helical" evidence="1">
    <location>
        <begin position="259"/>
        <end position="279"/>
    </location>
</feature>
<feature type="transmembrane region" description="Helical" evidence="1">
    <location>
        <begin position="129"/>
        <end position="148"/>
    </location>
</feature>
<name>A0AB73T673_9FIRM</name>
<reference evidence="2 3" key="1">
    <citation type="submission" date="2018-05" db="EMBL/GenBank/DDBJ databases">
        <authorList>
            <person name="Goeker M."/>
            <person name="Huntemann M."/>
            <person name="Clum A."/>
            <person name="Pillay M."/>
            <person name="Palaniappan K."/>
            <person name="Varghese N."/>
            <person name="Mikhailova N."/>
            <person name="Stamatis D."/>
            <person name="Reddy T."/>
            <person name="Daum C."/>
            <person name="Shapiro N."/>
            <person name="Ivanova N."/>
            <person name="Kyrpides N."/>
            <person name="Woyke T."/>
        </authorList>
    </citation>
    <scope>NUCLEOTIDE SEQUENCE [LARGE SCALE GENOMIC DNA]</scope>
    <source>
        <strain evidence="2 3">DSM 26524</strain>
    </source>
</reference>
<feature type="transmembrane region" description="Helical" evidence="1">
    <location>
        <begin position="196"/>
        <end position="217"/>
    </location>
</feature>
<keyword evidence="1" id="KW-0472">Membrane</keyword>
<sequence>MVWNRKEYKRRARKAVRGNYWPMVAVCFILAFFGCEYTSSTASIHQYDSNITTAEDLVVVQSKKLSNYEVAEDIVRKILNKEEEQGGQTGLMKEFNDIRTSIFDSRTEDRSYIFQVLRALREFVIEHRAATGMIFVLAALLSLAYSFLAANPLIVGKREFFLESSRITDEESKPGIRRIFYSFMGGRYWNTVKIMFFRDLFVGLWSLTIIGGIIKFYEYRPIPFLAAEYPELDRKEIFRLSKEMMRGYKWQLFLMDLSFIGWELLEVATLGLAGIFYAVPYMSAAETQMYLGLKEAAGGKEKVYE</sequence>
<dbReference type="Proteomes" id="UP000245412">
    <property type="component" value="Unassembled WGS sequence"/>
</dbReference>
<dbReference type="Pfam" id="PF06161">
    <property type="entry name" value="DUF975"/>
    <property type="match status" value="1"/>
</dbReference>
<comment type="caution">
    <text evidence="2">The sequence shown here is derived from an EMBL/GenBank/DDBJ whole genome shotgun (WGS) entry which is preliminary data.</text>
</comment>
<feature type="transmembrane region" description="Helical" evidence="1">
    <location>
        <begin position="20"/>
        <end position="39"/>
    </location>
</feature>
<dbReference type="PROSITE" id="PS51257">
    <property type="entry name" value="PROKAR_LIPOPROTEIN"/>
    <property type="match status" value="1"/>
</dbReference>
<evidence type="ECO:0000256" key="1">
    <source>
        <dbReference type="SAM" id="Phobius"/>
    </source>
</evidence>
<protein>
    <submittedName>
        <fullName evidence="2">Uncharacterized protein DUF975</fullName>
    </submittedName>
</protein>
<evidence type="ECO:0000313" key="2">
    <source>
        <dbReference type="EMBL" id="PWJ76794.1"/>
    </source>
</evidence>
<keyword evidence="1" id="KW-1133">Transmembrane helix</keyword>
<dbReference type="RefSeq" id="WP_109625931.1">
    <property type="nucleotide sequence ID" value="NZ_JANKBI010000019.1"/>
</dbReference>
<keyword evidence="1" id="KW-0812">Transmembrane</keyword>
<gene>
    <name evidence="2" type="ORF">C7383_104240</name>
</gene>
<dbReference type="EMBL" id="QGGY01000004">
    <property type="protein sequence ID" value="PWJ76794.1"/>
    <property type="molecule type" value="Genomic_DNA"/>
</dbReference>
<organism evidence="2 3">
    <name type="scientific">Murimonas intestini</name>
    <dbReference type="NCBI Taxonomy" id="1337051"/>
    <lineage>
        <taxon>Bacteria</taxon>
        <taxon>Bacillati</taxon>
        <taxon>Bacillota</taxon>
        <taxon>Clostridia</taxon>
        <taxon>Lachnospirales</taxon>
        <taxon>Lachnospiraceae</taxon>
        <taxon>Murimonas</taxon>
    </lineage>
</organism>
<keyword evidence="3" id="KW-1185">Reference proteome</keyword>